<sequence length="75" mass="8484">MEFPISVGVHQGSVLSLLLFVLFIDAVTRGLQQPVPWTLLYGDDVMLACDDNFDLERQVQAWCDRLAMFGLKLKV</sequence>
<keyword evidence="1" id="KW-0732">Signal</keyword>
<dbReference type="WBParaSite" id="HPBE_0000918501-mRNA-1">
    <property type="protein sequence ID" value="HPBE_0000918501-mRNA-1"/>
    <property type="gene ID" value="HPBE_0000918501"/>
</dbReference>
<evidence type="ECO:0000259" key="2">
    <source>
        <dbReference type="PROSITE" id="PS50878"/>
    </source>
</evidence>
<dbReference type="InterPro" id="IPR000477">
    <property type="entry name" value="RT_dom"/>
</dbReference>
<dbReference type="AlphaFoldDB" id="A0A183FNR9"/>
<feature type="signal peptide" evidence="1">
    <location>
        <begin position="1"/>
        <end position="30"/>
    </location>
</feature>
<gene>
    <name evidence="3" type="ORF">HPBE_LOCUS9186</name>
</gene>
<evidence type="ECO:0000313" key="3">
    <source>
        <dbReference type="EMBL" id="VDO79602.1"/>
    </source>
</evidence>
<accession>A0A183FNR9</accession>
<accession>A0A3P8C6A8</accession>
<keyword evidence="4" id="KW-1185">Reference proteome</keyword>
<feature type="chain" id="PRO_5044551545" evidence="1">
    <location>
        <begin position="31"/>
        <end position="75"/>
    </location>
</feature>
<evidence type="ECO:0000313" key="5">
    <source>
        <dbReference type="WBParaSite" id="HPBE_0000918501-mRNA-1"/>
    </source>
</evidence>
<reference evidence="5" key="2">
    <citation type="submission" date="2019-09" db="UniProtKB">
        <authorList>
            <consortium name="WormBaseParasite"/>
        </authorList>
    </citation>
    <scope>IDENTIFICATION</scope>
</reference>
<organism evidence="4 5">
    <name type="scientific">Heligmosomoides polygyrus</name>
    <name type="common">Parasitic roundworm</name>
    <dbReference type="NCBI Taxonomy" id="6339"/>
    <lineage>
        <taxon>Eukaryota</taxon>
        <taxon>Metazoa</taxon>
        <taxon>Ecdysozoa</taxon>
        <taxon>Nematoda</taxon>
        <taxon>Chromadorea</taxon>
        <taxon>Rhabditida</taxon>
        <taxon>Rhabditina</taxon>
        <taxon>Rhabditomorpha</taxon>
        <taxon>Strongyloidea</taxon>
        <taxon>Heligmosomidae</taxon>
        <taxon>Heligmosomoides</taxon>
    </lineage>
</organism>
<protein>
    <submittedName>
        <fullName evidence="5">Reverse transcriptase domain-containing protein</fullName>
    </submittedName>
</protein>
<reference evidence="3 4" key="1">
    <citation type="submission" date="2018-11" db="EMBL/GenBank/DDBJ databases">
        <authorList>
            <consortium name="Pathogen Informatics"/>
        </authorList>
    </citation>
    <scope>NUCLEOTIDE SEQUENCE [LARGE SCALE GENOMIC DNA]</scope>
</reference>
<dbReference type="InterPro" id="IPR043502">
    <property type="entry name" value="DNA/RNA_pol_sf"/>
</dbReference>
<name>A0A183FNR9_HELPZ</name>
<evidence type="ECO:0000256" key="1">
    <source>
        <dbReference type="SAM" id="SignalP"/>
    </source>
</evidence>
<dbReference type="PROSITE" id="PS50878">
    <property type="entry name" value="RT_POL"/>
    <property type="match status" value="1"/>
</dbReference>
<evidence type="ECO:0000313" key="4">
    <source>
        <dbReference type="Proteomes" id="UP000050761"/>
    </source>
</evidence>
<dbReference type="EMBL" id="UZAH01026370">
    <property type="protein sequence ID" value="VDO79602.1"/>
    <property type="molecule type" value="Genomic_DNA"/>
</dbReference>
<dbReference type="SUPFAM" id="SSF56672">
    <property type="entry name" value="DNA/RNA polymerases"/>
    <property type="match status" value="1"/>
</dbReference>
<proteinExistence type="predicted"/>
<dbReference type="Pfam" id="PF00078">
    <property type="entry name" value="RVT_1"/>
    <property type="match status" value="1"/>
</dbReference>
<dbReference type="Proteomes" id="UP000050761">
    <property type="component" value="Unassembled WGS sequence"/>
</dbReference>
<feature type="domain" description="Reverse transcriptase" evidence="2">
    <location>
        <begin position="1"/>
        <end position="75"/>
    </location>
</feature>